<evidence type="ECO:0000313" key="1">
    <source>
        <dbReference type="EMBL" id="KAJ8619435.1"/>
    </source>
</evidence>
<reference evidence="1 2" key="1">
    <citation type="journal article" date="2022" name="Hortic Res">
        <title>A haplotype resolved chromosomal level avocado genome allows analysis of novel avocado genes.</title>
        <authorList>
            <person name="Nath O."/>
            <person name="Fletcher S.J."/>
            <person name="Hayward A."/>
            <person name="Shaw L.M."/>
            <person name="Masouleh A.K."/>
            <person name="Furtado A."/>
            <person name="Henry R.J."/>
            <person name="Mitter N."/>
        </authorList>
    </citation>
    <scope>NUCLEOTIDE SEQUENCE [LARGE SCALE GENOMIC DNA]</scope>
    <source>
        <strain evidence="2">cv. Hass</strain>
    </source>
</reference>
<protein>
    <submittedName>
        <fullName evidence="1">Uncharacterized protein</fullName>
    </submittedName>
</protein>
<name>A0ACC2KEP1_PERAE</name>
<organism evidence="1 2">
    <name type="scientific">Persea americana</name>
    <name type="common">Avocado</name>
    <dbReference type="NCBI Taxonomy" id="3435"/>
    <lineage>
        <taxon>Eukaryota</taxon>
        <taxon>Viridiplantae</taxon>
        <taxon>Streptophyta</taxon>
        <taxon>Embryophyta</taxon>
        <taxon>Tracheophyta</taxon>
        <taxon>Spermatophyta</taxon>
        <taxon>Magnoliopsida</taxon>
        <taxon>Magnoliidae</taxon>
        <taxon>Laurales</taxon>
        <taxon>Lauraceae</taxon>
        <taxon>Persea</taxon>
    </lineage>
</organism>
<dbReference type="EMBL" id="CM056817">
    <property type="protein sequence ID" value="KAJ8619435.1"/>
    <property type="molecule type" value="Genomic_DNA"/>
</dbReference>
<accession>A0ACC2KEP1</accession>
<proteinExistence type="predicted"/>
<sequence>MAQSDSNAVGVDNTFRRKFNREEYLERAREREDQEQDGRSKSKAKAPPVQRKPLKHRDYEVDLDSRLGKTQVVTPIAPLSQQAGYHCPVCDCVVKDSANYLDHINGKKHQRALGMSMRVERASLQQVQERFEILKKRKAAGSFTEQDLDERILKQQQEEEERKRQRRERKKEKKKEKAAEDDAEDDPDVAAMMGFGGFRSSKK</sequence>
<keyword evidence="2" id="KW-1185">Reference proteome</keyword>
<comment type="caution">
    <text evidence="1">The sequence shown here is derived from an EMBL/GenBank/DDBJ whole genome shotgun (WGS) entry which is preliminary data.</text>
</comment>
<gene>
    <name evidence="1" type="ORF">MRB53_027964</name>
</gene>
<evidence type="ECO:0000313" key="2">
    <source>
        <dbReference type="Proteomes" id="UP001234297"/>
    </source>
</evidence>
<dbReference type="Proteomes" id="UP001234297">
    <property type="component" value="Chromosome 9"/>
</dbReference>